<evidence type="ECO:0000313" key="2">
    <source>
        <dbReference type="Proteomes" id="UP000320858"/>
    </source>
</evidence>
<dbReference type="EMBL" id="SGOB01000001">
    <property type="protein sequence ID" value="TRA91719.1"/>
    <property type="molecule type" value="Genomic_DNA"/>
</dbReference>
<organism evidence="1 2">
    <name type="scientific">Rhizobium rhizogenes</name>
    <name type="common">Agrobacterium rhizogenes</name>
    <dbReference type="NCBI Taxonomy" id="359"/>
    <lineage>
        <taxon>Bacteria</taxon>
        <taxon>Pseudomonadati</taxon>
        <taxon>Pseudomonadota</taxon>
        <taxon>Alphaproteobacteria</taxon>
        <taxon>Hyphomicrobiales</taxon>
        <taxon>Rhizobiaceae</taxon>
        <taxon>Rhizobium/Agrobacterium group</taxon>
        <taxon>Rhizobium</taxon>
    </lineage>
</organism>
<dbReference type="RefSeq" id="WP_112285994.1">
    <property type="nucleotide sequence ID" value="NZ_SGOB01000001.1"/>
</dbReference>
<sequence length="121" mass="13643">MERPSDRLVTIATGYGMAETAVTCSFLRAYGIHTTVPSAHIVSVNWHLTVAFGGMEIRVPEWQRHEARLLLDSIDASHKVDEPSPRLWMGKIANRRFFLFFRSAAGQRLVQEPCFLAGITQ</sequence>
<dbReference type="AlphaFoldDB" id="A0AA94VGX8"/>
<evidence type="ECO:0000313" key="1">
    <source>
        <dbReference type="EMBL" id="TRA91719.1"/>
    </source>
</evidence>
<reference evidence="1 2" key="1">
    <citation type="journal article" date="2019" name="Appl. Microbiol. Biotechnol.">
        <title>Differential efficiency of wild type rhizogenic strains for rol gene transformation of plants.</title>
        <authorList>
            <person name="Desmet S."/>
            <person name="De Keyser E."/>
            <person name="Van Vaerenbergh J."/>
            <person name="Baeyen S."/>
            <person name="Van Huylenbroeck J."/>
            <person name="Geelen D."/>
            <person name="Dhooghe E."/>
        </authorList>
    </citation>
    <scope>NUCLEOTIDE SEQUENCE [LARGE SCALE GENOMIC DNA]</scope>
    <source>
        <strain evidence="1 2">B 4.1</strain>
    </source>
</reference>
<accession>A0AA94VGX8</accession>
<comment type="caution">
    <text evidence="1">The sequence shown here is derived from an EMBL/GenBank/DDBJ whole genome shotgun (WGS) entry which is preliminary data.</text>
</comment>
<proteinExistence type="predicted"/>
<evidence type="ECO:0008006" key="3">
    <source>
        <dbReference type="Google" id="ProtNLM"/>
    </source>
</evidence>
<dbReference type="Proteomes" id="UP000320858">
    <property type="component" value="Unassembled WGS sequence"/>
</dbReference>
<name>A0AA94VGX8_RHIRH</name>
<protein>
    <recommendedName>
        <fullName evidence="3">DUF2007 domain-containing protein</fullName>
    </recommendedName>
</protein>
<gene>
    <name evidence="1" type="ORF">EXN24_09700</name>
</gene>